<dbReference type="AlphaFoldDB" id="A0AA85JC89"/>
<organism evidence="2 3">
    <name type="scientific">Trichobilharzia regenti</name>
    <name type="common">Nasal bird schistosome</name>
    <dbReference type="NCBI Taxonomy" id="157069"/>
    <lineage>
        <taxon>Eukaryota</taxon>
        <taxon>Metazoa</taxon>
        <taxon>Spiralia</taxon>
        <taxon>Lophotrochozoa</taxon>
        <taxon>Platyhelminthes</taxon>
        <taxon>Trematoda</taxon>
        <taxon>Digenea</taxon>
        <taxon>Strigeidida</taxon>
        <taxon>Schistosomatoidea</taxon>
        <taxon>Schistosomatidae</taxon>
        <taxon>Trichobilharzia</taxon>
    </lineage>
</organism>
<protein>
    <recommendedName>
        <fullName evidence="1">ZSWIM1/3 RNaseH-like domain-containing protein</fullName>
    </recommendedName>
</protein>
<dbReference type="WBParaSite" id="TREG1_138990.3">
    <property type="protein sequence ID" value="TREG1_138990.3"/>
    <property type="gene ID" value="TREG1_138990"/>
</dbReference>
<reference evidence="3" key="2">
    <citation type="submission" date="2023-11" db="UniProtKB">
        <authorList>
            <consortium name="WormBaseParasite"/>
        </authorList>
    </citation>
    <scope>IDENTIFICATION</scope>
</reference>
<dbReference type="Pfam" id="PF21056">
    <property type="entry name" value="ZSWIM1-3_RNaseH-like"/>
    <property type="match status" value="1"/>
</dbReference>
<dbReference type="InterPro" id="IPR052579">
    <property type="entry name" value="Zinc_finger_SWIM"/>
</dbReference>
<keyword evidence="2" id="KW-1185">Reference proteome</keyword>
<dbReference type="InterPro" id="IPR048324">
    <property type="entry name" value="ZSWIM1-3_RNaseH-like"/>
</dbReference>
<name>A0AA85JC89_TRIRE</name>
<feature type="domain" description="ZSWIM1/3 RNaseH-like" evidence="1">
    <location>
        <begin position="41"/>
        <end position="156"/>
    </location>
</feature>
<evidence type="ECO:0000313" key="3">
    <source>
        <dbReference type="WBParaSite" id="TREG1_138990.3"/>
    </source>
</evidence>
<reference evidence="2" key="1">
    <citation type="submission" date="2022-06" db="EMBL/GenBank/DDBJ databases">
        <authorList>
            <person name="Berger JAMES D."/>
            <person name="Berger JAMES D."/>
        </authorList>
    </citation>
    <scope>NUCLEOTIDE SEQUENCE [LARGE SCALE GENOMIC DNA]</scope>
</reference>
<sequence length="191" mass="21743">MIIGISGNKSTLVSYHLALTVSTGMRDIDTLIGEIRDTGSVWCVLDSRRRVEKFSFATREMISLYKKFPEVVGMDSTYKTNREGHPLYQLVVTDGMNRSCPLMYSTTHRERLVDVEAVLQSFKNIMGDTSQTVTFVIDNSAAEQRAIRDEFPACSIILCAFHVIRAFNNKFRDPNCKKMFKEMVYTTSNGR</sequence>
<accession>A0AA85JC89</accession>
<evidence type="ECO:0000313" key="2">
    <source>
        <dbReference type="Proteomes" id="UP000050795"/>
    </source>
</evidence>
<evidence type="ECO:0000259" key="1">
    <source>
        <dbReference type="Pfam" id="PF21056"/>
    </source>
</evidence>
<dbReference type="PANTHER" id="PTHR31569">
    <property type="entry name" value="SWIM-TYPE DOMAIN-CONTAINING PROTEIN"/>
    <property type="match status" value="1"/>
</dbReference>
<proteinExistence type="predicted"/>
<dbReference type="PANTHER" id="PTHR31569:SF4">
    <property type="entry name" value="SWIM-TYPE DOMAIN-CONTAINING PROTEIN"/>
    <property type="match status" value="1"/>
</dbReference>
<dbReference type="Proteomes" id="UP000050795">
    <property type="component" value="Unassembled WGS sequence"/>
</dbReference>